<dbReference type="OrthoDB" id="5400409at2759"/>
<organism evidence="2 3">
    <name type="scientific">Terfezia boudieri ATCC MYA-4762</name>
    <dbReference type="NCBI Taxonomy" id="1051890"/>
    <lineage>
        <taxon>Eukaryota</taxon>
        <taxon>Fungi</taxon>
        <taxon>Dikarya</taxon>
        <taxon>Ascomycota</taxon>
        <taxon>Pezizomycotina</taxon>
        <taxon>Pezizomycetes</taxon>
        <taxon>Pezizales</taxon>
        <taxon>Pezizaceae</taxon>
        <taxon>Terfezia</taxon>
    </lineage>
</organism>
<keyword evidence="3" id="KW-1185">Reference proteome</keyword>
<dbReference type="EMBL" id="ML121534">
    <property type="protein sequence ID" value="RPB26492.1"/>
    <property type="molecule type" value="Genomic_DNA"/>
</dbReference>
<dbReference type="AlphaFoldDB" id="A0A3N4LZD5"/>
<evidence type="ECO:0000256" key="1">
    <source>
        <dbReference type="SAM" id="MobiDB-lite"/>
    </source>
</evidence>
<dbReference type="InParanoid" id="A0A3N4LZD5"/>
<protein>
    <submittedName>
        <fullName evidence="2">Uncharacterized protein</fullName>
    </submittedName>
</protein>
<gene>
    <name evidence="2" type="ORF">L211DRAFT_835327</name>
</gene>
<sequence>MIPAAGFSLNDFFATARFAITVYDHIQLGHSAPQAYLDFKTYIHDFGNGLKYLAEILQEHERHLFNSGARGTVRVDNTSRVQRTLSEVVGDFKTLEENTLRFLRDYKFMVPSKKGGASAATWKKVRVYSEGSTMYKELEVLKSEYMFHTAKVNIVVEPLRILLLSSLETTLIDVQQTVNRIEQLAKSLYTQSAHELSGVHEPVPEESVPMSCESSGCGIPPPTGYYKFPRRSDTGLSDASTCVSSPTKRKSVFSLPGVNESSSSGSSSAITSTSSEWVWLHDQFTAALSRTVGLEQTKVGIVLDEVIRWLEEGRRGIQGRRSGDFVDAIPFVNLCKASWLCGKLLSSHQYQTLDANSLWHLYIGKIAESIRNEFENLKQLRLKLPNIKAMRPPLPSPIFDIGLPPAIGSPGIFGHNTIDIVEQEILRMDLPGYGEMEREVTLVEVHGSDTIRVKDKIGHGTVWTVTPNTLKRSKTTVHPSIPFMQGSGLLQRPHLILKNSDNSDRVGFEFSDYKQLNAFQAALMGYKIVSQLKQVGKLECYYHSPKLRRAKTDVYDQTSVQLWHEQRAHPYLRKSSAYSSTSNSGRKSLAVPFEAQSQYTTKAHRTYSQGSIAARSISAATSSTSSSVSSSKGSHTVKTKEAKIEQSPESSKLVIFARHAKSASKGETGGVEILVMEIDPYTMISREGCCTERKPDPEDKKAPLCCLRIVIEKQAVGNNDGKSLRLLGFREPEQDSQNGDSGAGVGPLGPGLPLNVDEWPEKRSRSQKAQGLAIKFNTELDKRRFIKDFEGLQLLTL</sequence>
<feature type="region of interest" description="Disordered" evidence="1">
    <location>
        <begin position="623"/>
        <end position="645"/>
    </location>
</feature>
<proteinExistence type="predicted"/>
<reference evidence="2 3" key="1">
    <citation type="journal article" date="2018" name="Nat. Ecol. Evol.">
        <title>Pezizomycetes genomes reveal the molecular basis of ectomycorrhizal truffle lifestyle.</title>
        <authorList>
            <person name="Murat C."/>
            <person name="Payen T."/>
            <person name="Noel B."/>
            <person name="Kuo A."/>
            <person name="Morin E."/>
            <person name="Chen J."/>
            <person name="Kohler A."/>
            <person name="Krizsan K."/>
            <person name="Balestrini R."/>
            <person name="Da Silva C."/>
            <person name="Montanini B."/>
            <person name="Hainaut M."/>
            <person name="Levati E."/>
            <person name="Barry K.W."/>
            <person name="Belfiori B."/>
            <person name="Cichocki N."/>
            <person name="Clum A."/>
            <person name="Dockter R.B."/>
            <person name="Fauchery L."/>
            <person name="Guy J."/>
            <person name="Iotti M."/>
            <person name="Le Tacon F."/>
            <person name="Lindquist E.A."/>
            <person name="Lipzen A."/>
            <person name="Malagnac F."/>
            <person name="Mello A."/>
            <person name="Molinier V."/>
            <person name="Miyauchi S."/>
            <person name="Poulain J."/>
            <person name="Riccioni C."/>
            <person name="Rubini A."/>
            <person name="Sitrit Y."/>
            <person name="Splivallo R."/>
            <person name="Traeger S."/>
            <person name="Wang M."/>
            <person name="Zifcakova L."/>
            <person name="Wipf D."/>
            <person name="Zambonelli A."/>
            <person name="Paolocci F."/>
            <person name="Nowrousian M."/>
            <person name="Ottonello S."/>
            <person name="Baldrian P."/>
            <person name="Spatafora J.W."/>
            <person name="Henrissat B."/>
            <person name="Nagy L.G."/>
            <person name="Aury J.M."/>
            <person name="Wincker P."/>
            <person name="Grigoriev I.V."/>
            <person name="Bonfante P."/>
            <person name="Martin F.M."/>
        </authorList>
    </citation>
    <scope>NUCLEOTIDE SEQUENCE [LARGE SCALE GENOMIC DNA]</scope>
    <source>
        <strain evidence="2 3">ATCC MYA-4762</strain>
    </source>
</reference>
<evidence type="ECO:0000313" key="3">
    <source>
        <dbReference type="Proteomes" id="UP000267821"/>
    </source>
</evidence>
<evidence type="ECO:0000313" key="2">
    <source>
        <dbReference type="EMBL" id="RPB26492.1"/>
    </source>
</evidence>
<feature type="compositionally biased region" description="Low complexity" evidence="1">
    <location>
        <begin position="623"/>
        <end position="636"/>
    </location>
</feature>
<accession>A0A3N4LZD5</accession>
<feature type="region of interest" description="Disordered" evidence="1">
    <location>
        <begin position="732"/>
        <end position="770"/>
    </location>
</feature>
<name>A0A3N4LZD5_9PEZI</name>
<dbReference type="Proteomes" id="UP000267821">
    <property type="component" value="Unassembled WGS sequence"/>
</dbReference>